<feature type="compositionally biased region" description="Polar residues" evidence="1">
    <location>
        <begin position="311"/>
        <end position="321"/>
    </location>
</feature>
<dbReference type="OrthoDB" id="3012298at2759"/>
<dbReference type="GeneID" id="28986135"/>
<dbReference type="SUPFAM" id="SSF51445">
    <property type="entry name" value="(Trans)glycosidases"/>
    <property type="match status" value="1"/>
</dbReference>
<organism evidence="2 3">
    <name type="scientific">Cutaneotrichosporon oleaginosum</name>
    <dbReference type="NCBI Taxonomy" id="879819"/>
    <lineage>
        <taxon>Eukaryota</taxon>
        <taxon>Fungi</taxon>
        <taxon>Dikarya</taxon>
        <taxon>Basidiomycota</taxon>
        <taxon>Agaricomycotina</taxon>
        <taxon>Tremellomycetes</taxon>
        <taxon>Trichosporonales</taxon>
        <taxon>Trichosporonaceae</taxon>
        <taxon>Cutaneotrichosporon</taxon>
    </lineage>
</organism>
<evidence type="ECO:0000256" key="1">
    <source>
        <dbReference type="SAM" id="MobiDB-lite"/>
    </source>
</evidence>
<evidence type="ECO:0008006" key="4">
    <source>
        <dbReference type="Google" id="ProtNLM"/>
    </source>
</evidence>
<gene>
    <name evidence="2" type="ORF">CC85DRAFT_304368</name>
</gene>
<feature type="region of interest" description="Disordered" evidence="1">
    <location>
        <begin position="303"/>
        <end position="327"/>
    </location>
</feature>
<accession>A0A0J0XGN9</accession>
<evidence type="ECO:0000313" key="2">
    <source>
        <dbReference type="EMBL" id="KLT40233.1"/>
    </source>
</evidence>
<keyword evidence="3" id="KW-1185">Reference proteome</keyword>
<name>A0A0J0XGN9_9TREE</name>
<sequence length="369" mass="38390">MVYAYTYDTFPSPAQIKPYNRVLMAFWQTDGAQATPASWESFTDAQRQSILEAYRAAGITLMVSVFGDADKVISAKTDPVATAKSIAAWVGKYAVAGVDIDLEDFTPLQNDHAFSLDWLTKFHTELASQLPGAPISSTPTAWMYGSAFGGQDSVYCKLHAAVGDTITWYQLQLYNGQAGAWNTCENTLWNSSDPAFLSLGQIATMCGISQSQITVGRLWDHADLATSNSADQIPTPADNGACIAQAAAHGYPGTGMMVWSGHKDNWAGAIDYLSGTLATIEAAPAANSSTSVSTSSAASVSIDSSVSAPSGTHSNHQSGTVSGSASASRASASGSALAAGASQRPSASRATKVATPFATLLFAAVALLV</sequence>
<dbReference type="EMBL" id="KQ087239">
    <property type="protein sequence ID" value="KLT40233.1"/>
    <property type="molecule type" value="Genomic_DNA"/>
</dbReference>
<dbReference type="Gene3D" id="3.20.20.80">
    <property type="entry name" value="Glycosidases"/>
    <property type="match status" value="1"/>
</dbReference>
<evidence type="ECO:0000313" key="3">
    <source>
        <dbReference type="Proteomes" id="UP000053611"/>
    </source>
</evidence>
<dbReference type="AlphaFoldDB" id="A0A0J0XGN9"/>
<proteinExistence type="predicted"/>
<dbReference type="InterPro" id="IPR017853">
    <property type="entry name" value="GH"/>
</dbReference>
<dbReference type="Proteomes" id="UP000053611">
    <property type="component" value="Unassembled WGS sequence"/>
</dbReference>
<protein>
    <recommendedName>
        <fullName evidence="4">Chitinase</fullName>
    </recommendedName>
</protein>
<reference evidence="2 3" key="1">
    <citation type="submission" date="2015-03" db="EMBL/GenBank/DDBJ databases">
        <title>Genomics and transcriptomics of the oil-accumulating basidiomycete yeast T. oleaginosus allow insights into substrate utilization and the diverse evolutionary trajectories of mating systems in fungi.</title>
        <authorList>
            <consortium name="DOE Joint Genome Institute"/>
            <person name="Kourist R."/>
            <person name="Kracht O."/>
            <person name="Bracharz F."/>
            <person name="Lipzen A."/>
            <person name="Nolan M."/>
            <person name="Ohm R."/>
            <person name="Grigoriev I."/>
            <person name="Sun S."/>
            <person name="Heitman J."/>
            <person name="Bruck T."/>
            <person name="Nowrousian M."/>
        </authorList>
    </citation>
    <scope>NUCLEOTIDE SEQUENCE [LARGE SCALE GENOMIC DNA]</scope>
    <source>
        <strain evidence="2 3">IBC0246</strain>
    </source>
</reference>